<gene>
    <name evidence="2" type="ORF">ABB22_05165</name>
    <name evidence="3" type="ORF">J0H45_11795</name>
</gene>
<dbReference type="RefSeq" id="WP_057505088.1">
    <property type="nucleotide sequence ID" value="NZ_JAFKME010000012.1"/>
</dbReference>
<dbReference type="EMBL" id="LDJG01000006">
    <property type="protein sequence ID" value="KRG59045.1"/>
    <property type="molecule type" value="Genomic_DNA"/>
</dbReference>
<feature type="domain" description="DUF3658" evidence="1">
    <location>
        <begin position="37"/>
        <end position="101"/>
    </location>
</feature>
<dbReference type="AlphaFoldDB" id="A0A9D8KXX6"/>
<reference evidence="3" key="2">
    <citation type="submission" date="2021-02" db="EMBL/GenBank/DDBJ databases">
        <title>Thiocyanate and organic carbon inputs drive convergent selection for specific autotrophic Afipia and Thiobacillus strains within complex microbiomes.</title>
        <authorList>
            <person name="Huddy R.J."/>
            <person name="Sachdeva R."/>
            <person name="Kadzinga F."/>
            <person name="Kantor R.S."/>
            <person name="Harrison S.T.L."/>
            <person name="Banfield J.F."/>
        </authorList>
    </citation>
    <scope>NUCLEOTIDE SEQUENCE</scope>
    <source>
        <strain evidence="3">SCN18_10_11_15_R1_P_69_7</strain>
    </source>
</reference>
<proteinExistence type="predicted"/>
<name>A0A9D8KXX6_9GAMM</name>
<evidence type="ECO:0000313" key="4">
    <source>
        <dbReference type="Proteomes" id="UP000050902"/>
    </source>
</evidence>
<organism evidence="3 5">
    <name type="scientific">Stenotrophomonas nitritireducens</name>
    <dbReference type="NCBI Taxonomy" id="83617"/>
    <lineage>
        <taxon>Bacteria</taxon>
        <taxon>Pseudomonadati</taxon>
        <taxon>Pseudomonadota</taxon>
        <taxon>Gammaproteobacteria</taxon>
        <taxon>Lysobacterales</taxon>
        <taxon>Lysobacteraceae</taxon>
        <taxon>Stenotrophomonas</taxon>
    </lineage>
</organism>
<dbReference type="EMBL" id="JAFKMG010001061">
    <property type="protein sequence ID" value="MBN8800013.1"/>
    <property type="molecule type" value="Genomic_DNA"/>
</dbReference>
<keyword evidence="4" id="KW-1185">Reference proteome</keyword>
<dbReference type="Proteomes" id="UP000664815">
    <property type="component" value="Unassembled WGS sequence"/>
</dbReference>
<reference evidence="2 4" key="1">
    <citation type="submission" date="2015-05" db="EMBL/GenBank/DDBJ databases">
        <title>Genome sequencing and analysis of members of genus Stenotrophomonas.</title>
        <authorList>
            <person name="Patil P.P."/>
            <person name="Midha S."/>
            <person name="Patil P.B."/>
        </authorList>
    </citation>
    <scope>NUCLEOTIDE SEQUENCE [LARGE SCALE GENOMIC DNA]</scope>
    <source>
        <strain evidence="2 4">DSM 12575</strain>
    </source>
</reference>
<evidence type="ECO:0000313" key="2">
    <source>
        <dbReference type="EMBL" id="KRG59045.1"/>
    </source>
</evidence>
<sequence>MNAMFDKEGLAAALAGMDDSQEAREAIERLQEPDLVKIDRLILSSLDRAWKKAGFVTAGVLIAAPDEYEDIPEAYYASRIRALAHASRIEVKGDLEVLKTCEIRLSTASGAD</sequence>
<evidence type="ECO:0000313" key="5">
    <source>
        <dbReference type="Proteomes" id="UP000664815"/>
    </source>
</evidence>
<comment type="caution">
    <text evidence="3">The sequence shown here is derived from an EMBL/GenBank/DDBJ whole genome shotgun (WGS) entry which is preliminary data.</text>
</comment>
<accession>A0A9D8KXX6</accession>
<evidence type="ECO:0000313" key="3">
    <source>
        <dbReference type="EMBL" id="MBN8800013.1"/>
    </source>
</evidence>
<dbReference type="Proteomes" id="UP000050902">
    <property type="component" value="Unassembled WGS sequence"/>
</dbReference>
<dbReference type="InterPro" id="IPR022123">
    <property type="entry name" value="DUF3658"/>
</dbReference>
<protein>
    <recommendedName>
        <fullName evidence="1">DUF3658 domain-containing protein</fullName>
    </recommendedName>
</protein>
<dbReference type="Pfam" id="PF12395">
    <property type="entry name" value="DUF3658"/>
    <property type="match status" value="1"/>
</dbReference>
<evidence type="ECO:0000259" key="1">
    <source>
        <dbReference type="Pfam" id="PF12395"/>
    </source>
</evidence>